<dbReference type="InterPro" id="IPR029028">
    <property type="entry name" value="Alpha/beta_knot_MTases"/>
</dbReference>
<feature type="domain" description="RNA 2-O ribose methyltransferase substrate binding" evidence="4">
    <location>
        <begin position="28"/>
        <end position="103"/>
    </location>
</feature>
<evidence type="ECO:0000256" key="2">
    <source>
        <dbReference type="ARBA" id="ARBA00022603"/>
    </source>
</evidence>
<dbReference type="PANTHER" id="PTHR43191:SF2">
    <property type="entry name" value="RRNA METHYLTRANSFERASE 3, MITOCHONDRIAL"/>
    <property type="match status" value="1"/>
</dbReference>
<dbReference type="InterPro" id="IPR013123">
    <property type="entry name" value="SpoU_subst-bd"/>
</dbReference>
<keyword evidence="3" id="KW-0808">Transferase</keyword>
<accession>Q8DHJ1</accession>
<dbReference type="Proteomes" id="UP000000440">
    <property type="component" value="Chromosome"/>
</dbReference>
<dbReference type="SMART" id="SM00967">
    <property type="entry name" value="SpoU_sub_bind"/>
    <property type="match status" value="1"/>
</dbReference>
<evidence type="ECO:0000256" key="3">
    <source>
        <dbReference type="ARBA" id="ARBA00022679"/>
    </source>
</evidence>
<dbReference type="InterPro" id="IPR001537">
    <property type="entry name" value="SpoU_MeTrfase"/>
</dbReference>
<evidence type="ECO:0000313" key="5">
    <source>
        <dbReference type="EMBL" id="BAC09520.1"/>
    </source>
</evidence>
<dbReference type="InterPro" id="IPR029064">
    <property type="entry name" value="Ribosomal_eL30-like_sf"/>
</dbReference>
<dbReference type="KEGG" id="tel:tll1968"/>
<proteinExistence type="inferred from homology"/>
<reference evidence="5 6" key="1">
    <citation type="journal article" date="2002" name="DNA Res.">
        <title>Complete genome structure of the thermophilic cyanobacterium Thermosynechococcus elongatus BP-1.</title>
        <authorList>
            <person name="Nakamura Y."/>
            <person name="Kaneko T."/>
            <person name="Sato S."/>
            <person name="Ikeuchi M."/>
            <person name="Katoh H."/>
            <person name="Sasamoto S."/>
            <person name="Watanabe A."/>
            <person name="Iriguchi M."/>
            <person name="Kawashima K."/>
            <person name="Kimura T."/>
            <person name="Kishida Y."/>
            <person name="Kiyokawa C."/>
            <person name="Kohara M."/>
            <person name="Matsumoto M."/>
            <person name="Matsuno A."/>
            <person name="Nakazaki N."/>
            <person name="Shimpo S."/>
            <person name="Sugimoto M."/>
            <person name="Takeuchi C."/>
            <person name="Yamada M."/>
            <person name="Tabata S."/>
        </authorList>
    </citation>
    <scope>NUCLEOTIDE SEQUENCE [LARGE SCALE GENOMIC DNA]</scope>
    <source>
        <strain evidence="6">IAM M-273 / NIES-2133 / BP-1</strain>
    </source>
</reference>
<dbReference type="Gene3D" id="3.30.1330.30">
    <property type="match status" value="1"/>
</dbReference>
<dbReference type="Pfam" id="PF00588">
    <property type="entry name" value="SpoU_methylase"/>
    <property type="match status" value="1"/>
</dbReference>
<dbReference type="CDD" id="cd18095">
    <property type="entry name" value="SpoU-like_rRNA-MTase"/>
    <property type="match status" value="1"/>
</dbReference>
<protein>
    <submittedName>
        <fullName evidence="5">Tll1968 protein</fullName>
    </submittedName>
</protein>
<dbReference type="InterPro" id="IPR053888">
    <property type="entry name" value="MRM3-like_sub_bind"/>
</dbReference>
<dbReference type="Gene3D" id="3.40.1280.10">
    <property type="match status" value="1"/>
</dbReference>
<name>Q8DHJ1_THEVB</name>
<dbReference type="EMBL" id="BA000039">
    <property type="protein sequence ID" value="BAC09520.1"/>
    <property type="molecule type" value="Genomic_DNA"/>
</dbReference>
<dbReference type="EnsemblBacteria" id="BAC09520">
    <property type="protein sequence ID" value="BAC09520"/>
    <property type="gene ID" value="BAC09520"/>
</dbReference>
<dbReference type="InterPro" id="IPR029026">
    <property type="entry name" value="tRNA_m1G_MTases_N"/>
</dbReference>
<dbReference type="AlphaFoldDB" id="Q8DHJ1"/>
<dbReference type="SUPFAM" id="SSF75217">
    <property type="entry name" value="alpha/beta knot"/>
    <property type="match status" value="1"/>
</dbReference>
<keyword evidence="2" id="KW-0489">Methyltransferase</keyword>
<dbReference type="eggNOG" id="COG0566">
    <property type="taxonomic scope" value="Bacteria"/>
</dbReference>
<organism evidence="5 6">
    <name type="scientific">Thermosynechococcus vestitus (strain NIES-2133 / IAM M-273 / BP-1)</name>
    <dbReference type="NCBI Taxonomy" id="197221"/>
    <lineage>
        <taxon>Bacteria</taxon>
        <taxon>Bacillati</taxon>
        <taxon>Cyanobacteriota</taxon>
        <taxon>Cyanophyceae</taxon>
        <taxon>Acaryochloridales</taxon>
        <taxon>Thermosynechococcaceae</taxon>
        <taxon>Thermosynechococcus</taxon>
    </lineage>
</organism>
<dbReference type="GO" id="GO:0006396">
    <property type="term" value="P:RNA processing"/>
    <property type="evidence" value="ECO:0007669"/>
    <property type="project" value="InterPro"/>
</dbReference>
<gene>
    <name evidence="5" type="ordered locus">tll1968</name>
</gene>
<dbReference type="GO" id="GO:0003723">
    <property type="term" value="F:RNA binding"/>
    <property type="evidence" value="ECO:0007669"/>
    <property type="project" value="InterPro"/>
</dbReference>
<dbReference type="InterPro" id="IPR051259">
    <property type="entry name" value="rRNA_Methyltransferase"/>
</dbReference>
<sequence>MIITSRQNQLVRSIRKLHHRKYRQGHLLLEGTHLIQEALASGYHLSVVCYTSAWQAKQSPTFWQRLLHRSDRAVEVSEEVLAALCTTTTPDGVVAVADYTPLPTLPLQSLGLCLVTLQDPGNLGTIIRTAAAVGVEGLLLSADCVDMTHPKVLRASAGQWFRLPMQTVTDGLATLKTYQAQGWQIVVTRPTAPLIYWQADFCQPTLLVMGNEGQGLPPAYQDASFTALRIPQEPNVESLNVAIATAVLLYEVYRQRWRD</sequence>
<comment type="similarity">
    <text evidence="1">Belongs to the class IV-like SAM-binding methyltransferase superfamily. RNA methyltransferase TrmH family.</text>
</comment>
<dbReference type="PATRIC" id="fig|197221.4.peg.2058"/>
<evidence type="ECO:0000256" key="1">
    <source>
        <dbReference type="ARBA" id="ARBA00007228"/>
    </source>
</evidence>
<dbReference type="SUPFAM" id="SSF55315">
    <property type="entry name" value="L30e-like"/>
    <property type="match status" value="1"/>
</dbReference>
<dbReference type="GO" id="GO:0008173">
    <property type="term" value="F:RNA methyltransferase activity"/>
    <property type="evidence" value="ECO:0007669"/>
    <property type="project" value="InterPro"/>
</dbReference>
<dbReference type="Pfam" id="PF22435">
    <property type="entry name" value="MRM3-like_sub_bind"/>
    <property type="match status" value="1"/>
</dbReference>
<dbReference type="PANTHER" id="PTHR43191">
    <property type="entry name" value="RRNA METHYLTRANSFERASE 3"/>
    <property type="match status" value="1"/>
</dbReference>
<evidence type="ECO:0000259" key="4">
    <source>
        <dbReference type="SMART" id="SM00967"/>
    </source>
</evidence>
<dbReference type="STRING" id="197221.gene:10748575"/>
<evidence type="ECO:0000313" key="6">
    <source>
        <dbReference type="Proteomes" id="UP000000440"/>
    </source>
</evidence>
<keyword evidence="6" id="KW-1185">Reference proteome</keyword>
<dbReference type="GO" id="GO:0032259">
    <property type="term" value="P:methylation"/>
    <property type="evidence" value="ECO:0007669"/>
    <property type="project" value="UniProtKB-KW"/>
</dbReference>
<dbReference type="GO" id="GO:0005737">
    <property type="term" value="C:cytoplasm"/>
    <property type="evidence" value="ECO:0007669"/>
    <property type="project" value="UniProtKB-ARBA"/>
</dbReference>